<evidence type="ECO:0000256" key="1">
    <source>
        <dbReference type="SAM" id="SignalP"/>
    </source>
</evidence>
<keyword evidence="1" id="KW-0732">Signal</keyword>
<feature type="signal peptide" evidence="1">
    <location>
        <begin position="1"/>
        <end position="24"/>
    </location>
</feature>
<feature type="chain" id="PRO_5013276132" description="DUF3558 domain-containing protein" evidence="1">
    <location>
        <begin position="25"/>
        <end position="191"/>
    </location>
</feature>
<dbReference type="EMBL" id="LQPZ01000040">
    <property type="protein sequence ID" value="ORX01118.1"/>
    <property type="molecule type" value="Genomic_DNA"/>
</dbReference>
<comment type="caution">
    <text evidence="2">The sequence shown here is derived from an EMBL/GenBank/DDBJ whole genome shotgun (WGS) entry which is preliminary data.</text>
</comment>
<gene>
    <name evidence="2" type="ORF">AWC30_14705</name>
</gene>
<name>A0A1X2EHQ3_9MYCO</name>
<dbReference type="OrthoDB" id="4619249at2"/>
<dbReference type="AlphaFoldDB" id="A0A1X2EHQ3"/>
<dbReference type="Proteomes" id="UP000193090">
    <property type="component" value="Unassembled WGS sequence"/>
</dbReference>
<dbReference type="STRING" id="1798.AWC30_14705"/>
<evidence type="ECO:0000313" key="3">
    <source>
        <dbReference type="Proteomes" id="UP000193090"/>
    </source>
</evidence>
<proteinExistence type="predicted"/>
<protein>
    <recommendedName>
        <fullName evidence="4">DUF3558 domain-containing protein</fullName>
    </recommendedName>
</protein>
<accession>A0A1X2EHQ3</accession>
<evidence type="ECO:0008006" key="4">
    <source>
        <dbReference type="Google" id="ProtNLM"/>
    </source>
</evidence>
<sequence>MVAKVRLFAALAALVLAMVLVAQSAPPAGTDSAAVQLRSTDVPITTTIKSPIANLTDPKPFEPCDEIPFDVVAGLGLAYTPPEPETPMRCHYDAGNYQLAVEAIVWRTYAETLPADALETTINGHRAAEYWVMKPTDWNNRWWVTCMVTFKTSYGVIQQSLFYSPVYSNPQPDCLATNRERAEQLSPFYKF</sequence>
<keyword evidence="3" id="KW-1185">Reference proteome</keyword>
<reference evidence="2 3" key="1">
    <citation type="submission" date="2016-01" db="EMBL/GenBank/DDBJ databases">
        <title>The new phylogeny of the genus Mycobacterium.</title>
        <authorList>
            <person name="Tarcisio F."/>
            <person name="Conor M."/>
            <person name="Antonella G."/>
            <person name="Elisabetta G."/>
            <person name="Giulia F.S."/>
            <person name="Sara T."/>
            <person name="Anna F."/>
            <person name="Clotilde B."/>
            <person name="Roberto B."/>
            <person name="Veronica D.S."/>
            <person name="Fabio R."/>
            <person name="Monica P."/>
            <person name="Olivier J."/>
            <person name="Enrico T."/>
            <person name="Nicola S."/>
        </authorList>
    </citation>
    <scope>NUCLEOTIDE SEQUENCE [LARGE SCALE GENOMIC DNA]</scope>
    <source>
        <strain evidence="2 3">DSM 44153</strain>
    </source>
</reference>
<evidence type="ECO:0000313" key="2">
    <source>
        <dbReference type="EMBL" id="ORX01118.1"/>
    </source>
</evidence>
<dbReference type="RefSeq" id="WP_085110944.1">
    <property type="nucleotide sequence ID" value="NZ_JACKSN010000189.1"/>
</dbReference>
<organism evidence="2 3">
    <name type="scientific">Mycolicibacillus trivialis</name>
    <dbReference type="NCBI Taxonomy" id="1798"/>
    <lineage>
        <taxon>Bacteria</taxon>
        <taxon>Bacillati</taxon>
        <taxon>Actinomycetota</taxon>
        <taxon>Actinomycetes</taxon>
        <taxon>Mycobacteriales</taxon>
        <taxon>Mycobacteriaceae</taxon>
        <taxon>Mycolicibacillus</taxon>
    </lineage>
</organism>